<feature type="compositionally biased region" description="Basic and acidic residues" evidence="1">
    <location>
        <begin position="9"/>
        <end position="18"/>
    </location>
</feature>
<dbReference type="InterPro" id="IPR002625">
    <property type="entry name" value="Smr_dom"/>
</dbReference>
<feature type="region of interest" description="Disordered" evidence="1">
    <location>
        <begin position="1"/>
        <end position="38"/>
    </location>
</feature>
<comment type="caution">
    <text evidence="3">The sequence shown here is derived from an EMBL/GenBank/DDBJ whole genome shotgun (WGS) entry which is preliminary data.</text>
</comment>
<dbReference type="Gene3D" id="3.30.1370.110">
    <property type="match status" value="1"/>
</dbReference>
<evidence type="ECO:0000313" key="3">
    <source>
        <dbReference type="EMBL" id="MDC7226309.1"/>
    </source>
</evidence>
<accession>A0AAJ1MNE0</accession>
<reference evidence="3 4" key="1">
    <citation type="submission" date="2022-12" db="EMBL/GenBank/DDBJ databases">
        <title>Metagenome assembled genome from gulf of manar.</title>
        <authorList>
            <person name="Kohli P."/>
            <person name="Pk S."/>
            <person name="Venkata Ramana C."/>
            <person name="Sasikala C."/>
        </authorList>
    </citation>
    <scope>NUCLEOTIDE SEQUENCE [LARGE SCALE GENOMIC DNA]</scope>
    <source>
        <strain evidence="3">JB008</strain>
    </source>
</reference>
<dbReference type="PANTHER" id="PTHR35562:SF2">
    <property type="entry name" value="DNA ENDONUCLEASE SMRA-RELATED"/>
    <property type="match status" value="1"/>
</dbReference>
<protein>
    <submittedName>
        <fullName evidence="3">Smr/MutS family protein</fullName>
    </submittedName>
</protein>
<sequence length="121" mass="13504">MEEWLSKYPPEDKDRGLSAERNAGPPVSRKKLMKQPSQKSLDLHGLTAEQAGREVEQFLSESKRRGLKKVLIIHGKGYHSNGRPVLKKEVIKILERNSIAGEFGTADRKEGGSGAVWVLLK</sequence>
<dbReference type="PROSITE" id="PS50828">
    <property type="entry name" value="SMR"/>
    <property type="match status" value="1"/>
</dbReference>
<organism evidence="3 4">
    <name type="scientific">Candidatus Thalassospirochaeta sargassi</name>
    <dbReference type="NCBI Taxonomy" id="3119039"/>
    <lineage>
        <taxon>Bacteria</taxon>
        <taxon>Pseudomonadati</taxon>
        <taxon>Spirochaetota</taxon>
        <taxon>Spirochaetia</taxon>
        <taxon>Spirochaetales</taxon>
        <taxon>Spirochaetaceae</taxon>
        <taxon>Candidatus Thalassospirochaeta</taxon>
    </lineage>
</organism>
<name>A0AAJ1MNE0_9SPIO</name>
<dbReference type="SUPFAM" id="SSF160443">
    <property type="entry name" value="SMR domain-like"/>
    <property type="match status" value="1"/>
</dbReference>
<gene>
    <name evidence="3" type="ORF">PQJ61_06060</name>
</gene>
<dbReference type="PANTHER" id="PTHR35562">
    <property type="entry name" value="DNA ENDONUCLEASE SMRA-RELATED"/>
    <property type="match status" value="1"/>
</dbReference>
<dbReference type="InterPro" id="IPR036063">
    <property type="entry name" value="Smr_dom_sf"/>
</dbReference>
<dbReference type="Pfam" id="PF01713">
    <property type="entry name" value="Smr"/>
    <property type="match status" value="1"/>
</dbReference>
<evidence type="ECO:0000259" key="2">
    <source>
        <dbReference type="PROSITE" id="PS50828"/>
    </source>
</evidence>
<evidence type="ECO:0000256" key="1">
    <source>
        <dbReference type="SAM" id="MobiDB-lite"/>
    </source>
</evidence>
<evidence type="ECO:0000313" key="4">
    <source>
        <dbReference type="Proteomes" id="UP001221217"/>
    </source>
</evidence>
<proteinExistence type="predicted"/>
<dbReference type="SMART" id="SM00463">
    <property type="entry name" value="SMR"/>
    <property type="match status" value="1"/>
</dbReference>
<dbReference type="AlphaFoldDB" id="A0AAJ1MNE0"/>
<dbReference type="EMBL" id="JAQQAL010000011">
    <property type="protein sequence ID" value="MDC7226309.1"/>
    <property type="molecule type" value="Genomic_DNA"/>
</dbReference>
<dbReference type="Proteomes" id="UP001221217">
    <property type="component" value="Unassembled WGS sequence"/>
</dbReference>
<feature type="domain" description="Smr" evidence="2">
    <location>
        <begin position="41"/>
        <end position="121"/>
    </location>
</feature>